<organism evidence="2 3">
    <name type="scientific">Plakobranchus ocellatus</name>
    <dbReference type="NCBI Taxonomy" id="259542"/>
    <lineage>
        <taxon>Eukaryota</taxon>
        <taxon>Metazoa</taxon>
        <taxon>Spiralia</taxon>
        <taxon>Lophotrochozoa</taxon>
        <taxon>Mollusca</taxon>
        <taxon>Gastropoda</taxon>
        <taxon>Heterobranchia</taxon>
        <taxon>Euthyneura</taxon>
        <taxon>Panpulmonata</taxon>
        <taxon>Sacoglossa</taxon>
        <taxon>Placobranchoidea</taxon>
        <taxon>Plakobranchidae</taxon>
        <taxon>Plakobranchus</taxon>
    </lineage>
</organism>
<dbReference type="EMBL" id="BLXT01001985">
    <property type="protein sequence ID" value="GFN90063.1"/>
    <property type="molecule type" value="Genomic_DNA"/>
</dbReference>
<sequence length="79" mass="8582">MTLQTHRSMRWVTRKGSTIGDLMSPKLCKDLTSGGCSTQAVSFDVTQTNRSKRWAKHLNSLDPASDGSGKSHYPGSGKV</sequence>
<dbReference type="AlphaFoldDB" id="A0AAV3Z6Q4"/>
<feature type="region of interest" description="Disordered" evidence="1">
    <location>
        <begin position="58"/>
        <end position="79"/>
    </location>
</feature>
<name>A0AAV3Z6Q4_9GAST</name>
<evidence type="ECO:0000313" key="2">
    <source>
        <dbReference type="EMBL" id="GFN90063.1"/>
    </source>
</evidence>
<dbReference type="Proteomes" id="UP000735302">
    <property type="component" value="Unassembled WGS sequence"/>
</dbReference>
<evidence type="ECO:0000313" key="3">
    <source>
        <dbReference type="Proteomes" id="UP000735302"/>
    </source>
</evidence>
<keyword evidence="3" id="KW-1185">Reference proteome</keyword>
<evidence type="ECO:0000256" key="1">
    <source>
        <dbReference type="SAM" id="MobiDB-lite"/>
    </source>
</evidence>
<comment type="caution">
    <text evidence="2">The sequence shown here is derived from an EMBL/GenBank/DDBJ whole genome shotgun (WGS) entry which is preliminary data.</text>
</comment>
<accession>A0AAV3Z6Q4</accession>
<reference evidence="2 3" key="1">
    <citation type="journal article" date="2021" name="Elife">
        <title>Chloroplast acquisition without the gene transfer in kleptoplastic sea slugs, Plakobranchus ocellatus.</title>
        <authorList>
            <person name="Maeda T."/>
            <person name="Takahashi S."/>
            <person name="Yoshida T."/>
            <person name="Shimamura S."/>
            <person name="Takaki Y."/>
            <person name="Nagai Y."/>
            <person name="Toyoda A."/>
            <person name="Suzuki Y."/>
            <person name="Arimoto A."/>
            <person name="Ishii H."/>
            <person name="Satoh N."/>
            <person name="Nishiyama T."/>
            <person name="Hasebe M."/>
            <person name="Maruyama T."/>
            <person name="Minagawa J."/>
            <person name="Obokata J."/>
            <person name="Shigenobu S."/>
        </authorList>
    </citation>
    <scope>NUCLEOTIDE SEQUENCE [LARGE SCALE GENOMIC DNA]</scope>
</reference>
<gene>
    <name evidence="2" type="ORF">PoB_001656900</name>
</gene>
<protein>
    <submittedName>
        <fullName evidence="2">Uncharacterized protein</fullName>
    </submittedName>
</protein>
<proteinExistence type="predicted"/>